<dbReference type="EMBL" id="CP029543">
    <property type="protein sequence ID" value="AWV47392.1"/>
    <property type="molecule type" value="Genomic_DNA"/>
</dbReference>
<protein>
    <submittedName>
        <fullName evidence="2">Uncharacterized protein</fullName>
    </submittedName>
</protein>
<sequence length="75" mass="8262">MSILDKHYDAPRTIPSRGPRPKPHSGNSQCCSLDEGAQAFLGSVTAIDNTRLSQELEILLRAEVIIVDELEFTPI</sequence>
<evidence type="ECO:0000313" key="2">
    <source>
        <dbReference type="EMBL" id="AWV47392.1"/>
    </source>
</evidence>
<organism evidence="2 3">
    <name type="scientific">Mycobacterium leprae</name>
    <dbReference type="NCBI Taxonomy" id="1769"/>
    <lineage>
        <taxon>Bacteria</taxon>
        <taxon>Bacillati</taxon>
        <taxon>Actinomycetota</taxon>
        <taxon>Actinomycetes</taxon>
        <taxon>Mycobacteriales</taxon>
        <taxon>Mycobacteriaceae</taxon>
        <taxon>Mycobacterium</taxon>
    </lineage>
</organism>
<feature type="compositionally biased region" description="Basic and acidic residues" evidence="1">
    <location>
        <begin position="1"/>
        <end position="10"/>
    </location>
</feature>
<gene>
    <name evidence="2" type="ORF">DIJ64_02710</name>
</gene>
<feature type="region of interest" description="Disordered" evidence="1">
    <location>
        <begin position="1"/>
        <end position="29"/>
    </location>
</feature>
<dbReference type="RefSeq" id="WP_049769666.1">
    <property type="nucleotide sequence ID" value="NZ_CP029543.1"/>
</dbReference>
<dbReference type="Proteomes" id="UP000249682">
    <property type="component" value="Chromosome"/>
</dbReference>
<dbReference type="AlphaFoldDB" id="A0AAD0P6B9"/>
<name>A0AAD0P6B9_MYCLR</name>
<proteinExistence type="predicted"/>
<evidence type="ECO:0000313" key="3">
    <source>
        <dbReference type="Proteomes" id="UP000249682"/>
    </source>
</evidence>
<evidence type="ECO:0000256" key="1">
    <source>
        <dbReference type="SAM" id="MobiDB-lite"/>
    </source>
</evidence>
<accession>A0AAD0P6B9</accession>
<reference evidence="2 3" key="1">
    <citation type="submission" date="2018-05" db="EMBL/GenBank/DDBJ databases">
        <title>Evolution of small genomes with special reference to Mycobacterium leprae.</title>
        <authorList>
            <person name="Mohanty P.S."/>
            <person name="Bansal A.K."/>
            <person name="Gupta U.D."/>
            <person name="Naaz F."/>
            <person name="Dwivedi V.D."/>
            <person name="Singh H."/>
            <person name="Gupta G."/>
            <person name="Sharma S."/>
            <person name="Arora M."/>
        </authorList>
    </citation>
    <scope>NUCLEOTIDE SEQUENCE [LARGE SCALE GENOMIC DNA]</scope>
    <source>
        <strain evidence="2 3">MRHRU-235-G</strain>
    </source>
</reference>